<reference evidence="2" key="1">
    <citation type="submission" date="2024-07" db="EMBL/GenBank/DDBJ databases">
        <title>Two chromosome-level genome assemblies of Korean endemic species Abeliophyllum distichum and Forsythia ovata (Oleaceae).</title>
        <authorList>
            <person name="Jang H."/>
        </authorList>
    </citation>
    <scope>NUCLEOTIDE SEQUENCE [LARGE SCALE GENOMIC DNA]</scope>
</reference>
<organism evidence="1 2">
    <name type="scientific">Forsythia ovata</name>
    <dbReference type="NCBI Taxonomy" id="205694"/>
    <lineage>
        <taxon>Eukaryota</taxon>
        <taxon>Viridiplantae</taxon>
        <taxon>Streptophyta</taxon>
        <taxon>Embryophyta</taxon>
        <taxon>Tracheophyta</taxon>
        <taxon>Spermatophyta</taxon>
        <taxon>Magnoliopsida</taxon>
        <taxon>eudicotyledons</taxon>
        <taxon>Gunneridae</taxon>
        <taxon>Pentapetalae</taxon>
        <taxon>asterids</taxon>
        <taxon>lamiids</taxon>
        <taxon>Lamiales</taxon>
        <taxon>Oleaceae</taxon>
        <taxon>Forsythieae</taxon>
        <taxon>Forsythia</taxon>
    </lineage>
</organism>
<dbReference type="EMBL" id="JBFOLJ010000001">
    <property type="protein sequence ID" value="KAL2559619.1"/>
    <property type="molecule type" value="Genomic_DNA"/>
</dbReference>
<gene>
    <name evidence="1" type="ORF">Fot_04358</name>
</gene>
<keyword evidence="2" id="KW-1185">Reference proteome</keyword>
<protein>
    <submittedName>
        <fullName evidence="1">Uncharacterized protein</fullName>
    </submittedName>
</protein>
<comment type="caution">
    <text evidence="1">The sequence shown here is derived from an EMBL/GenBank/DDBJ whole genome shotgun (WGS) entry which is preliminary data.</text>
</comment>
<sequence length="110" mass="12730">MERLWGSWLEFKWEENTGKWLQKRVAAGRANHLVVKSKPISRIRPLSSFACNISNQESYLSYHSGLLFIGFVPMLKVACSPSHPLEKLVARKKRRGREAVYEAKLLPYNK</sequence>
<proteinExistence type="predicted"/>
<dbReference type="AlphaFoldDB" id="A0ABD1XCB6"/>
<accession>A0ABD1XCB6</accession>
<evidence type="ECO:0000313" key="1">
    <source>
        <dbReference type="EMBL" id="KAL2559619.1"/>
    </source>
</evidence>
<name>A0ABD1XCB6_9LAMI</name>
<dbReference type="Proteomes" id="UP001604277">
    <property type="component" value="Unassembled WGS sequence"/>
</dbReference>
<evidence type="ECO:0000313" key="2">
    <source>
        <dbReference type="Proteomes" id="UP001604277"/>
    </source>
</evidence>